<accession>B4D185</accession>
<evidence type="ECO:0000313" key="3">
    <source>
        <dbReference type="Proteomes" id="UP000005824"/>
    </source>
</evidence>
<feature type="region of interest" description="Disordered" evidence="1">
    <location>
        <begin position="27"/>
        <end position="62"/>
    </location>
</feature>
<protein>
    <submittedName>
        <fullName evidence="2">Uncharacterized protein</fullName>
    </submittedName>
</protein>
<name>B4D185_9BACT</name>
<dbReference type="STRING" id="497964.CfE428DRAFT_2686"/>
<gene>
    <name evidence="2" type="ORF">CfE428DRAFT_2686</name>
</gene>
<keyword evidence="3" id="KW-1185">Reference proteome</keyword>
<proteinExistence type="predicted"/>
<evidence type="ECO:0000313" key="2">
    <source>
        <dbReference type="EMBL" id="EDY20097.1"/>
    </source>
</evidence>
<dbReference type="Proteomes" id="UP000005824">
    <property type="component" value="Unassembled WGS sequence"/>
</dbReference>
<sequence>MRGLAIEPRQSARGIVKAHPPLDFLDGGEGGIDSTVRTVGPPPVHGDFHECAEQRAGPPDFT</sequence>
<dbReference type="AlphaFoldDB" id="B4D185"/>
<evidence type="ECO:0000256" key="1">
    <source>
        <dbReference type="SAM" id="MobiDB-lite"/>
    </source>
</evidence>
<comment type="caution">
    <text evidence="2">The sequence shown here is derived from an EMBL/GenBank/DDBJ whole genome shotgun (WGS) entry which is preliminary data.</text>
</comment>
<reference evidence="2 3" key="1">
    <citation type="journal article" date="2011" name="J. Bacteriol.">
        <title>Genome sequence of Chthoniobacter flavus Ellin428, an aerobic heterotrophic soil bacterium.</title>
        <authorList>
            <person name="Kant R."/>
            <person name="van Passel M.W."/>
            <person name="Palva A."/>
            <person name="Lucas S."/>
            <person name="Lapidus A."/>
            <person name="Glavina Del Rio T."/>
            <person name="Dalin E."/>
            <person name="Tice H."/>
            <person name="Bruce D."/>
            <person name="Goodwin L."/>
            <person name="Pitluck S."/>
            <person name="Larimer F.W."/>
            <person name="Land M.L."/>
            <person name="Hauser L."/>
            <person name="Sangwan P."/>
            <person name="de Vos W.M."/>
            <person name="Janssen P.H."/>
            <person name="Smidt H."/>
        </authorList>
    </citation>
    <scope>NUCLEOTIDE SEQUENCE [LARGE SCALE GENOMIC DNA]</scope>
    <source>
        <strain evidence="2 3">Ellin428</strain>
    </source>
</reference>
<dbReference type="EMBL" id="ABVL01000006">
    <property type="protein sequence ID" value="EDY20097.1"/>
    <property type="molecule type" value="Genomic_DNA"/>
</dbReference>
<organism evidence="2 3">
    <name type="scientific">Chthoniobacter flavus Ellin428</name>
    <dbReference type="NCBI Taxonomy" id="497964"/>
    <lineage>
        <taxon>Bacteria</taxon>
        <taxon>Pseudomonadati</taxon>
        <taxon>Verrucomicrobiota</taxon>
        <taxon>Spartobacteria</taxon>
        <taxon>Chthoniobacterales</taxon>
        <taxon>Chthoniobacteraceae</taxon>
        <taxon>Chthoniobacter</taxon>
    </lineage>
</organism>
<dbReference type="InParanoid" id="B4D185"/>